<keyword evidence="8" id="KW-1185">Reference proteome</keyword>
<dbReference type="STRING" id="195103.CPF_0710"/>
<dbReference type="InterPro" id="IPR009695">
    <property type="entry name" value="Diacylglyc_glucosyltr_N"/>
</dbReference>
<dbReference type="eggNOG" id="COG0707">
    <property type="taxonomic scope" value="Bacteria"/>
</dbReference>
<keyword evidence="3" id="KW-0328">Glycosyltransferase</keyword>
<accession>A0A0H2YP45</accession>
<feature type="domain" description="Glycosyl transferase family 28 C-terminal" evidence="5">
    <location>
        <begin position="205"/>
        <end position="298"/>
    </location>
</feature>
<dbReference type="GO" id="GO:0016758">
    <property type="term" value="F:hexosyltransferase activity"/>
    <property type="evidence" value="ECO:0007669"/>
    <property type="project" value="InterPro"/>
</dbReference>
<dbReference type="KEGG" id="cpf:CPF_0710"/>
<dbReference type="Gene3D" id="3.40.50.2000">
    <property type="entry name" value="Glycogen Phosphorylase B"/>
    <property type="match status" value="1"/>
</dbReference>
<name>A0A0H2YP45_CLOP1</name>
<dbReference type="InterPro" id="IPR007235">
    <property type="entry name" value="Glyco_trans_28_C"/>
</dbReference>
<dbReference type="RefSeq" id="WP_011590323.1">
    <property type="nucleotide sequence ID" value="NC_008261.1"/>
</dbReference>
<evidence type="ECO:0000259" key="6">
    <source>
        <dbReference type="Pfam" id="PF06925"/>
    </source>
</evidence>
<gene>
    <name evidence="7" type="ordered locus">CPF_0710</name>
</gene>
<sequence length="380" mass="42507">MKVIIFYAKTGGGHLSACKSLEESLNSLNIPVVTLDSLEFAGHLVSKEVCSAYTYIVKSVPELFGALYNAGEKISDHNKKSIIYKLNSFYADNILTVLEEEQPDIIISTHIFATQSISYLKQKNKIKALTASIVTDYTCAPFWEETDLDYYFLPHKDLIKEFEDKGLDSSKLIAFGLPIDSKFKVKTPKEKAKVSLGLEKNKPHILIMGGSMGAGSVKDTTLYISKHLKECNITTICGNNKELFKEISEIEKLNPRIHALQFTHEMNELMDSADILVTKPGGLTSTEAMNKSLPIVMINPIPGVESANCNFFMKHNLGVKSNSLHETLKICEKLISDKNFYEKIVSSQKLNSNINAAEDICKFLITKYHEIQYNSDNNSL</sequence>
<comment type="similarity">
    <text evidence="2">Belongs to the glycosyltransferase 28 family.</text>
</comment>
<evidence type="ECO:0000256" key="3">
    <source>
        <dbReference type="ARBA" id="ARBA00022676"/>
    </source>
</evidence>
<dbReference type="InterPro" id="IPR050519">
    <property type="entry name" value="Glycosyltransf_28_UgtP"/>
</dbReference>
<dbReference type="PaxDb" id="195103-CPF_0710"/>
<keyword evidence="4" id="KW-0808">Transferase</keyword>
<dbReference type="Proteomes" id="UP000001823">
    <property type="component" value="Chromosome"/>
</dbReference>
<dbReference type="Pfam" id="PF06925">
    <property type="entry name" value="MGDG_synth"/>
    <property type="match status" value="1"/>
</dbReference>
<dbReference type="SUPFAM" id="SSF53756">
    <property type="entry name" value="UDP-Glycosyltransferase/glycogen phosphorylase"/>
    <property type="match status" value="1"/>
</dbReference>
<comment type="subcellular location">
    <subcellularLocation>
        <location evidence="1">Membrane</location>
    </subcellularLocation>
</comment>
<evidence type="ECO:0000313" key="7">
    <source>
        <dbReference type="EMBL" id="ABG82256.1"/>
    </source>
</evidence>
<evidence type="ECO:0000256" key="1">
    <source>
        <dbReference type="ARBA" id="ARBA00004370"/>
    </source>
</evidence>
<reference evidence="7 8" key="1">
    <citation type="journal article" date="2006" name="Genome Res.">
        <title>Skewed genomic variability in strains of the toxigenic bacterial pathogen, Clostridium perfringens.</title>
        <authorList>
            <person name="Myers G.S."/>
            <person name="Rasko D.A."/>
            <person name="Cheung J.K."/>
            <person name="Ravel J."/>
            <person name="Seshadri R."/>
            <person name="Deboy R.T."/>
            <person name="Ren Q."/>
            <person name="Varga J."/>
            <person name="Awad M.M."/>
            <person name="Brinkac L.M."/>
            <person name="Daugherty S.C."/>
            <person name="Haft D.H."/>
            <person name="Dodson R.J."/>
            <person name="Madupu R."/>
            <person name="Nelson W.C."/>
            <person name="Rosovitz M.J."/>
            <person name="Sullivan S.A."/>
            <person name="Khouri H."/>
            <person name="Dimitrov G.I."/>
            <person name="Watkins K.L."/>
            <person name="Mulligan S."/>
            <person name="Benton J."/>
            <person name="Radune D."/>
            <person name="Fisher D.J."/>
            <person name="Atkins H.S."/>
            <person name="Hiscox T."/>
            <person name="Jost B.H."/>
            <person name="Billington S.J."/>
            <person name="Songer J.G."/>
            <person name="McClane B.A."/>
            <person name="Titball R.W."/>
            <person name="Rood J.I."/>
            <person name="Melville S.B."/>
            <person name="Paulsen I.T."/>
        </authorList>
    </citation>
    <scope>NUCLEOTIDE SEQUENCE [LARGE SCALE GENOMIC DNA]</scope>
    <source>
        <strain evidence="8">ATCC 13124 / DSM 756 / JCM 1290 / NCIMB 6125 / NCTC 8237 / S 107 / Type A</strain>
    </source>
</reference>
<evidence type="ECO:0000256" key="4">
    <source>
        <dbReference type="ARBA" id="ARBA00022679"/>
    </source>
</evidence>
<dbReference type="PANTHER" id="PTHR43025">
    <property type="entry name" value="MONOGALACTOSYLDIACYLGLYCEROL SYNTHASE"/>
    <property type="match status" value="1"/>
</dbReference>
<dbReference type="EMBL" id="CP000246">
    <property type="protein sequence ID" value="ABG82256.1"/>
    <property type="molecule type" value="Genomic_DNA"/>
</dbReference>
<evidence type="ECO:0000259" key="5">
    <source>
        <dbReference type="Pfam" id="PF04101"/>
    </source>
</evidence>
<proteinExistence type="inferred from homology"/>
<dbReference type="PANTHER" id="PTHR43025:SF3">
    <property type="entry name" value="MONOGALACTOSYLDIACYLGLYCEROL SYNTHASE 1, CHLOROPLASTIC"/>
    <property type="match status" value="1"/>
</dbReference>
<organism evidence="7 8">
    <name type="scientific">Clostridium perfringens (strain ATCC 13124 / DSM 756 / JCM 1290 / NCIMB 6125 / NCTC 8237 / Type A)</name>
    <dbReference type="NCBI Taxonomy" id="195103"/>
    <lineage>
        <taxon>Bacteria</taxon>
        <taxon>Bacillati</taxon>
        <taxon>Bacillota</taxon>
        <taxon>Clostridia</taxon>
        <taxon>Eubacteriales</taxon>
        <taxon>Clostridiaceae</taxon>
        <taxon>Clostridium</taxon>
    </lineage>
</organism>
<evidence type="ECO:0000313" key="8">
    <source>
        <dbReference type="Proteomes" id="UP000001823"/>
    </source>
</evidence>
<feature type="domain" description="Diacylglycerol glucosyltransferase N-terminal" evidence="6">
    <location>
        <begin position="14"/>
        <end position="179"/>
    </location>
</feature>
<dbReference type="AlphaFoldDB" id="A0A0H2YP45"/>
<protein>
    <submittedName>
        <fullName evidence="7">Monogalactosyldiacylglycerol synthase</fullName>
    </submittedName>
</protein>
<dbReference type="Pfam" id="PF04101">
    <property type="entry name" value="Glyco_tran_28_C"/>
    <property type="match status" value="1"/>
</dbReference>
<dbReference type="GO" id="GO:0009247">
    <property type="term" value="P:glycolipid biosynthetic process"/>
    <property type="evidence" value="ECO:0007669"/>
    <property type="project" value="InterPro"/>
</dbReference>
<dbReference type="HOGENOM" id="CLU_028367_0_1_9"/>
<evidence type="ECO:0000256" key="2">
    <source>
        <dbReference type="ARBA" id="ARBA00006962"/>
    </source>
</evidence>
<dbReference type="GO" id="GO:0016020">
    <property type="term" value="C:membrane"/>
    <property type="evidence" value="ECO:0007669"/>
    <property type="project" value="UniProtKB-SubCell"/>
</dbReference>